<evidence type="ECO:0000259" key="3">
    <source>
        <dbReference type="PROSITE" id="PS50085"/>
    </source>
</evidence>
<dbReference type="GeneID" id="38784031"/>
<dbReference type="GO" id="GO:0032007">
    <property type="term" value="P:negative regulation of TOR signaling"/>
    <property type="evidence" value="ECO:0007669"/>
    <property type="project" value="TreeGrafter"/>
</dbReference>
<dbReference type="RefSeq" id="XP_027618027.1">
    <property type="nucleotide sequence ID" value="XM_027762226.1"/>
</dbReference>
<organism evidence="4 5">
    <name type="scientific">Sparassis crispa</name>
    <dbReference type="NCBI Taxonomy" id="139825"/>
    <lineage>
        <taxon>Eukaryota</taxon>
        <taxon>Fungi</taxon>
        <taxon>Dikarya</taxon>
        <taxon>Basidiomycota</taxon>
        <taxon>Agaricomycotina</taxon>
        <taxon>Agaricomycetes</taxon>
        <taxon>Polyporales</taxon>
        <taxon>Sparassidaceae</taxon>
        <taxon>Sparassis</taxon>
    </lineage>
</organism>
<dbReference type="SUPFAM" id="SSF48371">
    <property type="entry name" value="ARM repeat"/>
    <property type="match status" value="1"/>
</dbReference>
<keyword evidence="5" id="KW-1185">Reference proteome</keyword>
<dbReference type="FunFam" id="3.40.50.11210:FF:000007">
    <property type="entry name" value="Tuberous sclerosis 2"/>
    <property type="match status" value="1"/>
</dbReference>
<name>A0A401GYI8_9APHY</name>
<dbReference type="GO" id="GO:0005096">
    <property type="term" value="F:GTPase activator activity"/>
    <property type="evidence" value="ECO:0007669"/>
    <property type="project" value="UniProtKB-KW"/>
</dbReference>
<dbReference type="InterPro" id="IPR016024">
    <property type="entry name" value="ARM-type_fold"/>
</dbReference>
<dbReference type="InParanoid" id="A0A401GYI8"/>
<dbReference type="GO" id="GO:0005634">
    <property type="term" value="C:nucleus"/>
    <property type="evidence" value="ECO:0007669"/>
    <property type="project" value="InterPro"/>
</dbReference>
<dbReference type="GO" id="GO:0051056">
    <property type="term" value="P:regulation of small GTPase mediated signal transduction"/>
    <property type="evidence" value="ECO:0007669"/>
    <property type="project" value="InterPro"/>
</dbReference>
<dbReference type="Pfam" id="PF02145">
    <property type="entry name" value="Rap_GAP"/>
    <property type="match status" value="1"/>
</dbReference>
<proteinExistence type="predicted"/>
<dbReference type="PANTHER" id="PTHR10063:SF0">
    <property type="entry name" value="TUBERIN"/>
    <property type="match status" value="1"/>
</dbReference>
<comment type="caution">
    <text evidence="4">The sequence shown here is derived from an EMBL/GenBank/DDBJ whole genome shotgun (WGS) entry which is preliminary data.</text>
</comment>
<evidence type="ECO:0000313" key="5">
    <source>
        <dbReference type="Proteomes" id="UP000287166"/>
    </source>
</evidence>
<accession>A0A401GYI8</accession>
<dbReference type="SUPFAM" id="SSF111347">
    <property type="entry name" value="Rap/Ran-GAP"/>
    <property type="match status" value="1"/>
</dbReference>
<gene>
    <name evidence="4" type="ORF">SCP_1003610</name>
</gene>
<feature type="compositionally biased region" description="Basic and acidic residues" evidence="2">
    <location>
        <begin position="766"/>
        <end position="783"/>
    </location>
</feature>
<dbReference type="GO" id="GO:0033596">
    <property type="term" value="C:TSC1-TSC2 complex"/>
    <property type="evidence" value="ECO:0007669"/>
    <property type="project" value="TreeGrafter"/>
</dbReference>
<dbReference type="Proteomes" id="UP000287166">
    <property type="component" value="Unassembled WGS sequence"/>
</dbReference>
<feature type="compositionally biased region" description="Polar residues" evidence="2">
    <location>
        <begin position="568"/>
        <end position="604"/>
    </location>
</feature>
<dbReference type="Pfam" id="PF03542">
    <property type="entry name" value="Tuberin"/>
    <property type="match status" value="1"/>
</dbReference>
<dbReference type="STRING" id="139825.A0A401GYI8"/>
<protein>
    <recommendedName>
        <fullName evidence="3">Rap-GAP domain-containing protein</fullName>
    </recommendedName>
</protein>
<feature type="region of interest" description="Disordered" evidence="2">
    <location>
        <begin position="753"/>
        <end position="809"/>
    </location>
</feature>
<feature type="region of interest" description="Disordered" evidence="2">
    <location>
        <begin position="555"/>
        <end position="657"/>
    </location>
</feature>
<evidence type="ECO:0000256" key="2">
    <source>
        <dbReference type="SAM" id="MobiDB-lite"/>
    </source>
</evidence>
<dbReference type="EMBL" id="BFAD01000010">
    <property type="protein sequence ID" value="GBE87114.1"/>
    <property type="molecule type" value="Genomic_DNA"/>
</dbReference>
<dbReference type="Gene3D" id="3.40.50.11210">
    <property type="entry name" value="Rap/Ran-GAP"/>
    <property type="match status" value="1"/>
</dbReference>
<reference evidence="4 5" key="1">
    <citation type="journal article" date="2018" name="Sci. Rep.">
        <title>Genome sequence of the cauliflower mushroom Sparassis crispa (Hanabiratake) and its association with beneficial usage.</title>
        <authorList>
            <person name="Kiyama R."/>
            <person name="Furutani Y."/>
            <person name="Kawaguchi K."/>
            <person name="Nakanishi T."/>
        </authorList>
    </citation>
    <scope>NUCLEOTIDE SEQUENCE [LARGE SCALE GENOMIC DNA]</scope>
</reference>
<dbReference type="OrthoDB" id="19311at2759"/>
<evidence type="ECO:0000313" key="4">
    <source>
        <dbReference type="EMBL" id="GBE87114.1"/>
    </source>
</evidence>
<sequence>MEGSILRVLEVWIEGAFEGLTIRGTISQDERAERQRSVEKLTALLTALVGNPEFVSRLSAGDTSGVLQLWGRLIDKALFVPTDHRSPPMSPVADLKITPQRVPSLHRRHHSSTSIPQLLLLKHPADLAVDAYLTYLSTRLRALAPSHLQMILPLLFRALAFYATPLPRISLTPLPRSSSPHDRTLEERVVSMLEELISGPFSSSCMLLVKHFLIPSHPDLRTSIQISVGALKTLRSSIRRVFMSRLARAYIARTSSMQYTPAGVPSQVDLERGLMELAWAKDEAVSWDLIRVRSVLCRATRAWIEKDHEADIVGAPKEMVLYEIASILKDTVQALDERGEGEEVDDEEVSAVGDILQELVGYVRSLKTREGGIIPISLSQTDESSPFLNALSTLLAQDLMTTPLYPVLPSIILSVSGHLPDAETSQLLVVMSERQCLSPTSPSWLDYWGSVLAIPDLYSPSRPTTRQMAMDVLQSVWEFVKDIPVYRRPLASLVFNFWRQQMSDEMDDVTVSIMWRILGDEVVLRNAEYYGQDATASSDSDLQLAEEILTFLTDVASEKHEDDEDATSIRTTETQSPSPHGQAQFSPGASAVTSPTVSRMQSDVQAPARDKEASMPSVMSLFTSLTSGHSSRSQSRPRPSQDRTPMMESPSPVSEVQPMPKAVGAVAALVSVFSQLAFTPLVLVEGNAELGVRVFRTLVDLISTANCVRARLAVLQFLVRLRVDRDHRLYFTSADYDKHGHVSHLASLINRTPNAAGSADEVSPDQDFRRARPRVPQERDGRRVSRGRGGPPSKIEPSRSRSRVATRLLSTPLPVQQPKARAPMWSIPETLMISVTDVDTPSEGLISYDPAGPGNRKVLPLSSYLLKIIEIIKTEKEWEILSYILCHLSAQLANKHLVCGPKSRAVIAQLLSVLCTAISEGKLAATIERWPEGIIPRDAHGLAYHTLTVLISYKRCFMDVQLQHHLVEVFLLGLSGQPSTIKCCLHALSLSAFELQPSMTKYLSRILEKLSQIMSNPAMAVHIIDFLSIVGSLHSLHANFTDGDYKMVFGVALQYLQHHNRPDETLSISWALSQHVRIMSYYIVYLWFLAVKLPDRPRHIKFITRQLLLANEGKNEVDEPAEVCFDWLARYAYASADPRPAHSMLDEVVMNPIVPKGSPEPALCEKTWILGNSVVTIRALARRGWMEVLSRRASGLTKFLCRAENVPMILPGDVDPDFVSISASLSMERGLGEQGPEGTNPQTVCSDAITDTDRTVRRPDPITGYVWSGSAPSQRRKEVSIDPAYVALQISSYPDNGPTTRGRLVTDTSRMAAFFRTLDRMPVIDTHKVGIMYVAPGQTKEGEILRNTHGSPAYGRFLEGLARLIDLRGQVDVYAGGLDPAEDGEYAYAWWDDIGQILYHTATLMPSSVDESCTNKKRHIGNDYVRIVWNDSGMPYRFDTLSTQFQFVNIVIEPHSRGAIAAFSNNFHENEYFQVVVQRAPGMTEFTPIGDFKLISAENLPLLVRQLSLLADWFVSVFQHTKNDTVREEMTTNWRSRLQAIKRFRAQMSASDKPEPAAAGDGVMGQEIYRDFTTAY</sequence>
<dbReference type="PANTHER" id="PTHR10063">
    <property type="entry name" value="TUBERIN"/>
    <property type="match status" value="1"/>
</dbReference>
<dbReference type="InterPro" id="IPR018515">
    <property type="entry name" value="Tuberin-type_domain"/>
</dbReference>
<evidence type="ECO:0000256" key="1">
    <source>
        <dbReference type="ARBA" id="ARBA00022468"/>
    </source>
</evidence>
<feature type="compositionally biased region" description="Polar residues" evidence="2">
    <location>
        <begin position="620"/>
        <end position="629"/>
    </location>
</feature>
<dbReference type="InterPro" id="IPR027107">
    <property type="entry name" value="Tuberin/Ral-act_asu"/>
</dbReference>
<feature type="domain" description="Rap-GAP" evidence="3">
    <location>
        <begin position="1315"/>
        <end position="1552"/>
    </location>
</feature>
<dbReference type="InterPro" id="IPR035974">
    <property type="entry name" value="Rap/Ran-GAP_sf"/>
</dbReference>
<dbReference type="InterPro" id="IPR000331">
    <property type="entry name" value="Rap/Ran_GAP_dom"/>
</dbReference>
<dbReference type="PROSITE" id="PS50085">
    <property type="entry name" value="RAPGAP"/>
    <property type="match status" value="1"/>
</dbReference>
<keyword evidence="1" id="KW-0343">GTPase activation</keyword>